<evidence type="ECO:0000256" key="10">
    <source>
        <dbReference type="SAM" id="MobiDB-lite"/>
    </source>
</evidence>
<feature type="compositionally biased region" description="Acidic residues" evidence="10">
    <location>
        <begin position="273"/>
        <end position="283"/>
    </location>
</feature>
<evidence type="ECO:0000313" key="12">
    <source>
        <dbReference type="Proteomes" id="UP000182658"/>
    </source>
</evidence>
<keyword evidence="12" id="KW-1185">Reference proteome</keyword>
<dbReference type="EMBL" id="KV875094">
    <property type="protein sequence ID" value="OIW33926.1"/>
    <property type="molecule type" value="Genomic_DNA"/>
</dbReference>
<evidence type="ECO:0000256" key="2">
    <source>
        <dbReference type="ARBA" id="ARBA00004604"/>
    </source>
</evidence>
<dbReference type="GO" id="GO:0005730">
    <property type="term" value="C:nucleolus"/>
    <property type="evidence" value="ECO:0007669"/>
    <property type="project" value="UniProtKB-SubCell"/>
</dbReference>
<keyword evidence="7 9" id="KW-0175">Coiled coil</keyword>
<evidence type="ECO:0000256" key="7">
    <source>
        <dbReference type="ARBA" id="ARBA00023054"/>
    </source>
</evidence>
<dbReference type="AlphaFoldDB" id="A0A1J7J2E0"/>
<dbReference type="Proteomes" id="UP000182658">
    <property type="component" value="Unassembled WGS sequence"/>
</dbReference>
<name>A0A1J7J2E0_9PEZI</name>
<dbReference type="InterPro" id="IPR050786">
    <property type="entry name" value="EFG1_rRNA-proc"/>
</dbReference>
<dbReference type="STRING" id="1408157.A0A1J7J2E0"/>
<dbReference type="OrthoDB" id="47732at2759"/>
<protein>
    <recommendedName>
        <fullName evidence="4">rRNA-processing protein EFG1</fullName>
    </recommendedName>
    <alternativeName>
        <fullName evidence="5">rRNA-processing protein efg1</fullName>
    </alternativeName>
</protein>
<accession>A0A1J7J2E0</accession>
<evidence type="ECO:0000256" key="3">
    <source>
        <dbReference type="ARBA" id="ARBA00006916"/>
    </source>
</evidence>
<dbReference type="PANTHER" id="PTHR33911:SF1">
    <property type="entry name" value="RRNA-PROCESSING PROTEIN EFG1"/>
    <property type="match status" value="1"/>
</dbReference>
<feature type="region of interest" description="Disordered" evidence="10">
    <location>
        <begin position="206"/>
        <end position="283"/>
    </location>
</feature>
<evidence type="ECO:0000313" key="11">
    <source>
        <dbReference type="EMBL" id="OIW33926.1"/>
    </source>
</evidence>
<feature type="compositionally biased region" description="Basic and acidic residues" evidence="10">
    <location>
        <begin position="213"/>
        <end position="222"/>
    </location>
</feature>
<feature type="region of interest" description="Disordered" evidence="10">
    <location>
        <begin position="167"/>
        <end position="186"/>
    </location>
</feature>
<dbReference type="Pfam" id="PF10153">
    <property type="entry name" value="Efg1"/>
    <property type="match status" value="1"/>
</dbReference>
<evidence type="ECO:0000256" key="8">
    <source>
        <dbReference type="ARBA" id="ARBA00023242"/>
    </source>
</evidence>
<evidence type="ECO:0000256" key="9">
    <source>
        <dbReference type="SAM" id="Coils"/>
    </source>
</evidence>
<dbReference type="GO" id="GO:0000462">
    <property type="term" value="P:maturation of SSU-rRNA from tricistronic rRNA transcript (SSU-rRNA, 5.8S rRNA, LSU-rRNA)"/>
    <property type="evidence" value="ECO:0007669"/>
    <property type="project" value="TreeGrafter"/>
</dbReference>
<dbReference type="PANTHER" id="PTHR33911">
    <property type="entry name" value="RRNA-PROCESSING PROTEIN EFG1"/>
    <property type="match status" value="1"/>
</dbReference>
<dbReference type="GO" id="GO:0030688">
    <property type="term" value="C:preribosome, small subunit precursor"/>
    <property type="evidence" value="ECO:0007669"/>
    <property type="project" value="TreeGrafter"/>
</dbReference>
<comment type="subcellular location">
    <subcellularLocation>
        <location evidence="2">Nucleus</location>
        <location evidence="2">Nucleolus</location>
    </subcellularLocation>
</comment>
<evidence type="ECO:0000256" key="6">
    <source>
        <dbReference type="ARBA" id="ARBA00022552"/>
    </source>
</evidence>
<dbReference type="InParanoid" id="A0A1J7J2E0"/>
<feature type="coiled-coil region" evidence="9">
    <location>
        <begin position="69"/>
        <end position="127"/>
    </location>
</feature>
<evidence type="ECO:0000256" key="1">
    <source>
        <dbReference type="ARBA" id="ARBA00002773"/>
    </source>
</evidence>
<reference evidence="11 12" key="1">
    <citation type="submission" date="2016-10" db="EMBL/GenBank/DDBJ databases">
        <title>Draft genome sequence of Coniochaeta ligniaria NRRL30616, a lignocellulolytic fungus for bioabatement of inhibitors in plant biomass hydrolysates.</title>
        <authorList>
            <consortium name="DOE Joint Genome Institute"/>
            <person name="Jimenez D.J."/>
            <person name="Hector R.E."/>
            <person name="Riley R."/>
            <person name="Sun H."/>
            <person name="Grigoriev I.V."/>
            <person name="Van Elsas J.D."/>
            <person name="Nichols N.N."/>
        </authorList>
    </citation>
    <scope>NUCLEOTIDE SEQUENCE [LARGE SCALE GENOMIC DNA]</scope>
    <source>
        <strain evidence="11 12">NRRL 30616</strain>
    </source>
</reference>
<keyword evidence="8" id="KW-0539">Nucleus</keyword>
<feature type="compositionally biased region" description="Basic residues" evidence="10">
    <location>
        <begin position="21"/>
        <end position="36"/>
    </location>
</feature>
<dbReference type="InterPro" id="IPR019310">
    <property type="entry name" value="Efg1"/>
</dbReference>
<comment type="function">
    <text evidence="1">Involved in rRNA processing.</text>
</comment>
<evidence type="ECO:0000256" key="4">
    <source>
        <dbReference type="ARBA" id="ARBA00018689"/>
    </source>
</evidence>
<keyword evidence="6" id="KW-0698">rRNA processing</keyword>
<evidence type="ECO:0000256" key="5">
    <source>
        <dbReference type="ARBA" id="ARBA00019827"/>
    </source>
</evidence>
<feature type="compositionally biased region" description="Basic and acidic residues" evidence="10">
    <location>
        <begin position="232"/>
        <end position="246"/>
    </location>
</feature>
<proteinExistence type="inferred from homology"/>
<sequence>MGTKRSFSEVESSNPGEHHGAKEHRHRDKKPQFKKLKRKEENINWVKKRARTIERLFQRDNAKLPANVQKDLERELAAHKQRIDDEKFRKKRSDMIGKYHMVRFFERKKAERMAKQLKKQIEQATDPEERVALKSDLHIAEVDAHYAKYFPFLERYVSLYPIAKKAKESKTDDEDEEADEKSLAKLALRAPRPPLWATVEKAMEEGQEALQNLRDRRSDVDATAKPQKKSHKETGRAARRQQERNKAASGGNLMELGAKGKGAEIAAKRQAAEEADGGFFEEI</sequence>
<organism evidence="11 12">
    <name type="scientific">Coniochaeta ligniaria NRRL 30616</name>
    <dbReference type="NCBI Taxonomy" id="1408157"/>
    <lineage>
        <taxon>Eukaryota</taxon>
        <taxon>Fungi</taxon>
        <taxon>Dikarya</taxon>
        <taxon>Ascomycota</taxon>
        <taxon>Pezizomycotina</taxon>
        <taxon>Sordariomycetes</taxon>
        <taxon>Sordariomycetidae</taxon>
        <taxon>Coniochaetales</taxon>
        <taxon>Coniochaetaceae</taxon>
        <taxon>Coniochaeta</taxon>
    </lineage>
</organism>
<gene>
    <name evidence="11" type="ORF">CONLIGDRAFT_640999</name>
</gene>
<feature type="region of interest" description="Disordered" evidence="10">
    <location>
        <begin position="1"/>
        <end position="36"/>
    </location>
</feature>
<comment type="similarity">
    <text evidence="3">Belongs to the EFG1 family.</text>
</comment>